<dbReference type="GO" id="GO:0046872">
    <property type="term" value="F:metal ion binding"/>
    <property type="evidence" value="ECO:0007669"/>
    <property type="project" value="UniProtKB-KW"/>
</dbReference>
<dbReference type="GO" id="GO:0051536">
    <property type="term" value="F:iron-sulfur cluster binding"/>
    <property type="evidence" value="ECO:0007669"/>
    <property type="project" value="UniProtKB-KW"/>
</dbReference>
<reference evidence="6" key="1">
    <citation type="submission" date="2020-04" db="EMBL/GenBank/DDBJ databases">
        <authorList>
            <person name="Chiriac C."/>
            <person name="Salcher M."/>
            <person name="Ghai R."/>
            <person name="Kavagutti S V."/>
        </authorList>
    </citation>
    <scope>NUCLEOTIDE SEQUENCE</scope>
</reference>
<dbReference type="Gene3D" id="3.20.20.70">
    <property type="entry name" value="Aldolase class I"/>
    <property type="match status" value="1"/>
</dbReference>
<dbReference type="InterPro" id="IPR007197">
    <property type="entry name" value="rSAM"/>
</dbReference>
<dbReference type="EMBL" id="LR796274">
    <property type="protein sequence ID" value="CAB4133158.1"/>
    <property type="molecule type" value="Genomic_DNA"/>
</dbReference>
<dbReference type="InterPro" id="IPR023885">
    <property type="entry name" value="4Fe4S-binding_SPASM_dom"/>
</dbReference>
<proteinExistence type="predicted"/>
<accession>A0A6J5LEQ6</accession>
<gene>
    <name evidence="6" type="ORF">UFOVP257_60</name>
</gene>
<dbReference type="GO" id="GO:0006783">
    <property type="term" value="P:heme biosynthetic process"/>
    <property type="evidence" value="ECO:0007669"/>
    <property type="project" value="TreeGrafter"/>
</dbReference>
<name>A0A6J5LEQ6_9CAUD</name>
<dbReference type="InterPro" id="IPR013785">
    <property type="entry name" value="Aldolase_TIM"/>
</dbReference>
<keyword evidence="1" id="KW-0949">S-adenosyl-L-methionine</keyword>
<evidence type="ECO:0000313" key="6">
    <source>
        <dbReference type="EMBL" id="CAB4133158.1"/>
    </source>
</evidence>
<dbReference type="PANTHER" id="PTHR11228:SF7">
    <property type="entry name" value="PQQA PEPTIDE CYCLASE"/>
    <property type="match status" value="1"/>
</dbReference>
<dbReference type="SUPFAM" id="SSF102114">
    <property type="entry name" value="Radical SAM enzymes"/>
    <property type="match status" value="1"/>
</dbReference>
<sequence>MQRPTLEVTTMIGCPLMCNFCPQDNLRDSYGKESPKYMSLDTFKTVIDKLPQNCRIDFSGMAEPWVNPECTAMLEYSLTSGRNVAIYTTLYNWTEETASDVLALFNRYRNQIEVFSIHFPDEYGNMKGWKYSKEWEQVFRTMSTGVQQLRIKLEAMTMSDHGKIHQDLQHLGIQLYNWFGHDRAGSLNKEQVKEQPINFITRHEKPIICSKTVNYDQHVLLPNGDIVLCCMDYDTKHILGNMISQSYEDMFTGQGMVDLIKENVKNCYSDKSLCKSCTDALVVDIS</sequence>
<protein>
    <submittedName>
        <fullName evidence="6">4Fe4S-binding SPASM domain containing protein</fullName>
    </submittedName>
</protein>
<dbReference type="SFLD" id="SFLDS00029">
    <property type="entry name" value="Radical_SAM"/>
    <property type="match status" value="1"/>
</dbReference>
<organism evidence="6">
    <name type="scientific">uncultured Caudovirales phage</name>
    <dbReference type="NCBI Taxonomy" id="2100421"/>
    <lineage>
        <taxon>Viruses</taxon>
        <taxon>Duplodnaviria</taxon>
        <taxon>Heunggongvirae</taxon>
        <taxon>Uroviricota</taxon>
        <taxon>Caudoviricetes</taxon>
        <taxon>Peduoviridae</taxon>
        <taxon>Maltschvirus</taxon>
        <taxon>Maltschvirus maltsch</taxon>
    </lineage>
</organism>
<feature type="domain" description="4Fe4S-binding SPASM" evidence="5">
    <location>
        <begin position="213"/>
        <end position="278"/>
    </location>
</feature>
<evidence type="ECO:0000256" key="4">
    <source>
        <dbReference type="ARBA" id="ARBA00023014"/>
    </source>
</evidence>
<dbReference type="InterPro" id="IPR050377">
    <property type="entry name" value="Radical_SAM_PqqE_MftC-like"/>
</dbReference>
<keyword evidence="3" id="KW-0408">Iron</keyword>
<dbReference type="InterPro" id="IPR058240">
    <property type="entry name" value="rSAM_sf"/>
</dbReference>
<dbReference type="GO" id="GO:0003824">
    <property type="term" value="F:catalytic activity"/>
    <property type="evidence" value="ECO:0007669"/>
    <property type="project" value="InterPro"/>
</dbReference>
<dbReference type="CDD" id="cd21109">
    <property type="entry name" value="SPASM"/>
    <property type="match status" value="1"/>
</dbReference>
<evidence type="ECO:0000256" key="3">
    <source>
        <dbReference type="ARBA" id="ARBA00023004"/>
    </source>
</evidence>
<evidence type="ECO:0000259" key="5">
    <source>
        <dbReference type="Pfam" id="PF13186"/>
    </source>
</evidence>
<evidence type="ECO:0000256" key="1">
    <source>
        <dbReference type="ARBA" id="ARBA00022691"/>
    </source>
</evidence>
<dbReference type="PANTHER" id="PTHR11228">
    <property type="entry name" value="RADICAL SAM DOMAIN PROTEIN"/>
    <property type="match status" value="1"/>
</dbReference>
<keyword evidence="2" id="KW-0479">Metal-binding</keyword>
<keyword evidence="4" id="KW-0411">Iron-sulfur</keyword>
<dbReference type="Pfam" id="PF13186">
    <property type="entry name" value="SPASM"/>
    <property type="match status" value="1"/>
</dbReference>
<evidence type="ECO:0000256" key="2">
    <source>
        <dbReference type="ARBA" id="ARBA00022723"/>
    </source>
</evidence>